<comment type="caution">
    <text evidence="1">The sequence shown here is derived from an EMBL/GenBank/DDBJ whole genome shotgun (WGS) entry which is preliminary data.</text>
</comment>
<dbReference type="EMBL" id="LAZR01011085">
    <property type="protein sequence ID" value="KKM63511.1"/>
    <property type="molecule type" value="Genomic_DNA"/>
</dbReference>
<gene>
    <name evidence="1" type="ORF">LCGC14_1510730</name>
</gene>
<proteinExistence type="predicted"/>
<evidence type="ECO:0008006" key="2">
    <source>
        <dbReference type="Google" id="ProtNLM"/>
    </source>
</evidence>
<evidence type="ECO:0000313" key="1">
    <source>
        <dbReference type="EMBL" id="KKM63511.1"/>
    </source>
</evidence>
<name>A0A0F9JM77_9ZZZZ</name>
<reference evidence="1" key="1">
    <citation type="journal article" date="2015" name="Nature">
        <title>Complex archaea that bridge the gap between prokaryotes and eukaryotes.</title>
        <authorList>
            <person name="Spang A."/>
            <person name="Saw J.H."/>
            <person name="Jorgensen S.L."/>
            <person name="Zaremba-Niedzwiedzka K."/>
            <person name="Martijn J."/>
            <person name="Lind A.E."/>
            <person name="van Eijk R."/>
            <person name="Schleper C."/>
            <person name="Guy L."/>
            <person name="Ettema T.J."/>
        </authorList>
    </citation>
    <scope>NUCLEOTIDE SEQUENCE</scope>
</reference>
<sequence length="81" mass="9296">MIEKESYKLSIQGLSPLYIGSGDTYSQLDYISTEGKIHILDFNKILSSIPEEVIDDLKQTTLNKHTIRLLEKKHLKPHKEA</sequence>
<protein>
    <recommendedName>
        <fullName evidence="2">Type III-A CRISPR-associated RAMP protein Csm5</fullName>
    </recommendedName>
</protein>
<organism evidence="1">
    <name type="scientific">marine sediment metagenome</name>
    <dbReference type="NCBI Taxonomy" id="412755"/>
    <lineage>
        <taxon>unclassified sequences</taxon>
        <taxon>metagenomes</taxon>
        <taxon>ecological metagenomes</taxon>
    </lineage>
</organism>
<accession>A0A0F9JM77</accession>
<dbReference type="AlphaFoldDB" id="A0A0F9JM77"/>